<dbReference type="EMBL" id="QNSB01000002">
    <property type="protein sequence ID" value="RBP73599.1"/>
    <property type="molecule type" value="Genomic_DNA"/>
</dbReference>
<dbReference type="NCBIfam" id="TIGR01093">
    <property type="entry name" value="aroD"/>
    <property type="match status" value="1"/>
</dbReference>
<dbReference type="RefSeq" id="WP_113902991.1">
    <property type="nucleotide sequence ID" value="NZ_QNSB01000002.1"/>
</dbReference>
<dbReference type="FunFam" id="3.20.20.70:FF:000047">
    <property type="entry name" value="3-dehydroquinate dehydratase"/>
    <property type="match status" value="1"/>
</dbReference>
<dbReference type="Pfam" id="PF01487">
    <property type="entry name" value="DHquinase_I"/>
    <property type="match status" value="1"/>
</dbReference>
<gene>
    <name evidence="5" type="primary">aroD</name>
    <name evidence="6" type="ORF">DFO65_102127</name>
</gene>
<keyword evidence="2 5" id="KW-0057">Aromatic amino acid biosynthesis</keyword>
<dbReference type="GO" id="GO:0009073">
    <property type="term" value="P:aromatic amino acid family biosynthetic process"/>
    <property type="evidence" value="ECO:0007669"/>
    <property type="project" value="UniProtKB-KW"/>
</dbReference>
<dbReference type="InterPro" id="IPR050146">
    <property type="entry name" value="Type-I_3-dehydroquinase"/>
</dbReference>
<keyword evidence="5" id="KW-0028">Amino-acid biosynthesis</keyword>
<feature type="binding site" evidence="5">
    <location>
        <position position="238"/>
    </location>
    <ligand>
        <name>3-dehydroquinate</name>
        <dbReference type="ChEBI" id="CHEBI:32364"/>
    </ligand>
</feature>
<dbReference type="GO" id="GO:0008652">
    <property type="term" value="P:amino acid biosynthetic process"/>
    <property type="evidence" value="ECO:0007669"/>
    <property type="project" value="UniProtKB-KW"/>
</dbReference>
<feature type="active site" description="Proton donor/acceptor" evidence="5">
    <location>
        <position position="150"/>
    </location>
</feature>
<dbReference type="PROSITE" id="PS01028">
    <property type="entry name" value="DEHYDROQUINASE_I"/>
    <property type="match status" value="1"/>
</dbReference>
<protein>
    <recommendedName>
        <fullName evidence="5">3-dehydroquinate dehydratase</fullName>
        <shortName evidence="5">3-dehydroquinase</shortName>
        <ecNumber evidence="5">4.2.1.10</ecNumber>
    </recommendedName>
    <alternativeName>
        <fullName evidence="5">Type I DHQase</fullName>
    </alternativeName>
    <alternativeName>
        <fullName evidence="5">Type I dehydroquinase</fullName>
        <shortName evidence="5">DHQ1</shortName>
    </alternativeName>
</protein>
<comment type="function">
    <text evidence="5">Involved in the third step of the chorismate pathway, which leads to the biosynthesis of aromatic amino acids. Catalyzes the cis-dehydration of 3-dehydroquinate (DHQ) and introduces the first double bond of the aromatic ring to yield 3-dehydroshikimate.</text>
</comment>
<dbReference type="HAMAP" id="MF_00214">
    <property type="entry name" value="AroD"/>
    <property type="match status" value="1"/>
</dbReference>
<evidence type="ECO:0000313" key="7">
    <source>
        <dbReference type="Proteomes" id="UP000253509"/>
    </source>
</evidence>
<feature type="binding site" evidence="5">
    <location>
        <position position="219"/>
    </location>
    <ligand>
        <name>3-dehydroquinate</name>
        <dbReference type="ChEBI" id="CHEBI:32364"/>
    </ligand>
</feature>
<evidence type="ECO:0000256" key="1">
    <source>
        <dbReference type="ARBA" id="ARBA00001864"/>
    </source>
</evidence>
<keyword evidence="4 5" id="KW-0704">Schiff base</keyword>
<dbReference type="PANTHER" id="PTHR43699">
    <property type="entry name" value="3-DEHYDROQUINATE DEHYDRATASE"/>
    <property type="match status" value="1"/>
</dbReference>
<dbReference type="InterPro" id="IPR018508">
    <property type="entry name" value="3-dehydroquinate_DH_AS"/>
</dbReference>
<keyword evidence="3 5" id="KW-0456">Lyase</keyword>
<dbReference type="UniPathway" id="UPA00053">
    <property type="reaction ID" value="UER00086"/>
</dbReference>
<reference evidence="6 7" key="1">
    <citation type="submission" date="2018-06" db="EMBL/GenBank/DDBJ databases">
        <title>Freshwater and sediment microbial communities from various areas in North America, analyzing microbe dynamics in response to fracking.</title>
        <authorList>
            <person name="Lamendella R."/>
        </authorList>
    </citation>
    <scope>NUCLEOTIDE SEQUENCE [LARGE SCALE GENOMIC DNA]</scope>
    <source>
        <strain evidence="6 7">3b_TX</strain>
    </source>
</reference>
<feature type="binding site" evidence="5">
    <location>
        <begin position="54"/>
        <end position="56"/>
    </location>
    <ligand>
        <name>3-dehydroquinate</name>
        <dbReference type="ChEBI" id="CHEBI:32364"/>
    </ligand>
</feature>
<keyword evidence="7" id="KW-1185">Reference proteome</keyword>
<evidence type="ECO:0000256" key="5">
    <source>
        <dbReference type="HAMAP-Rule" id="MF_00214"/>
    </source>
</evidence>
<feature type="binding site" evidence="5">
    <location>
        <position position="86"/>
    </location>
    <ligand>
        <name>3-dehydroquinate</name>
        <dbReference type="ChEBI" id="CHEBI:32364"/>
    </ligand>
</feature>
<name>A0A366INY1_9MICO</name>
<comment type="similarity">
    <text evidence="5">Belongs to the type-I 3-dehydroquinase family.</text>
</comment>
<evidence type="ECO:0000256" key="2">
    <source>
        <dbReference type="ARBA" id="ARBA00023141"/>
    </source>
</evidence>
<comment type="caution">
    <text evidence="6">The sequence shown here is derived from an EMBL/GenBank/DDBJ whole genome shotgun (WGS) entry which is preliminary data.</text>
</comment>
<dbReference type="InterPro" id="IPR001381">
    <property type="entry name" value="DHquinase_I"/>
</dbReference>
<comment type="catalytic activity">
    <reaction evidence="1 5">
        <text>3-dehydroquinate = 3-dehydroshikimate + H2O</text>
        <dbReference type="Rhea" id="RHEA:21096"/>
        <dbReference type="ChEBI" id="CHEBI:15377"/>
        <dbReference type="ChEBI" id="CHEBI:16630"/>
        <dbReference type="ChEBI" id="CHEBI:32364"/>
        <dbReference type="EC" id="4.2.1.10"/>
    </reaction>
</comment>
<dbReference type="PANTHER" id="PTHR43699:SF1">
    <property type="entry name" value="3-DEHYDROQUINATE DEHYDRATASE"/>
    <property type="match status" value="1"/>
</dbReference>
<comment type="pathway">
    <text evidence="5">Metabolic intermediate biosynthesis; chorismate biosynthesis; chorismate from D-erythrose 4-phosphate and phosphoenolpyruvate: step 3/7.</text>
</comment>
<dbReference type="SUPFAM" id="SSF51569">
    <property type="entry name" value="Aldolase"/>
    <property type="match status" value="1"/>
</dbReference>
<evidence type="ECO:0000256" key="3">
    <source>
        <dbReference type="ARBA" id="ARBA00023239"/>
    </source>
</evidence>
<feature type="active site" description="Schiff-base intermediate with substrate" evidence="5">
    <location>
        <position position="177"/>
    </location>
</feature>
<dbReference type="AlphaFoldDB" id="A0A366INY1"/>
<evidence type="ECO:0000256" key="4">
    <source>
        <dbReference type="ARBA" id="ARBA00023270"/>
    </source>
</evidence>
<dbReference type="GO" id="GO:0003855">
    <property type="term" value="F:3-dehydroquinate dehydratase activity"/>
    <property type="evidence" value="ECO:0007669"/>
    <property type="project" value="UniProtKB-UniRule"/>
</dbReference>
<dbReference type="Proteomes" id="UP000253509">
    <property type="component" value="Unassembled WGS sequence"/>
</dbReference>
<dbReference type="InterPro" id="IPR013785">
    <property type="entry name" value="Aldolase_TIM"/>
</dbReference>
<feature type="binding site" evidence="5">
    <location>
        <position position="242"/>
    </location>
    <ligand>
        <name>3-dehydroquinate</name>
        <dbReference type="ChEBI" id="CHEBI:32364"/>
    </ligand>
</feature>
<dbReference type="EC" id="4.2.1.10" evidence="5"/>
<comment type="subunit">
    <text evidence="5">Homodimer.</text>
</comment>
<organism evidence="6 7">
    <name type="scientific">Brevibacterium celere</name>
    <dbReference type="NCBI Taxonomy" id="225845"/>
    <lineage>
        <taxon>Bacteria</taxon>
        <taxon>Bacillati</taxon>
        <taxon>Actinomycetota</taxon>
        <taxon>Actinomycetes</taxon>
        <taxon>Micrococcales</taxon>
        <taxon>Brevibacteriaceae</taxon>
        <taxon>Brevibacterium</taxon>
    </lineage>
</organism>
<sequence>MKPLPFLSTPPNWSPATTNRRRPAVIVPLQSTTGAELAAYSSRAAATGLVDVIEWRIDPLGPRSEAILELAPQVLSAGLPVLVTLRTAGEGGAAEVTDEEYREILSRTVPELSGSADVPVALDVEIARRGADELIAHAHEHGVAVVASHHNFTATDSPADLGATFDRMAAAGADVAKIAMTPGSAHDVTTVLEATAEADARLDCSVLGISMGQLGRATRILGADFGSCATFAQLGLASAPGQIDVAELAAILDSLYG</sequence>
<proteinExistence type="inferred from homology"/>
<dbReference type="GO" id="GO:0046279">
    <property type="term" value="P:3,4-dihydroxybenzoate biosynthetic process"/>
    <property type="evidence" value="ECO:0007669"/>
    <property type="project" value="UniProtKB-ARBA"/>
</dbReference>
<dbReference type="Gene3D" id="3.20.20.70">
    <property type="entry name" value="Aldolase class I"/>
    <property type="match status" value="1"/>
</dbReference>
<accession>A0A366INY1</accession>
<dbReference type="CDD" id="cd00502">
    <property type="entry name" value="DHQase_I"/>
    <property type="match status" value="1"/>
</dbReference>
<comment type="caution">
    <text evidence="5">Lacks conserved residue(s) required for the propagation of feature annotation.</text>
</comment>
<dbReference type="GO" id="GO:0009423">
    <property type="term" value="P:chorismate biosynthetic process"/>
    <property type="evidence" value="ECO:0007669"/>
    <property type="project" value="UniProtKB-UniRule"/>
</dbReference>
<evidence type="ECO:0000313" key="6">
    <source>
        <dbReference type="EMBL" id="RBP73599.1"/>
    </source>
</evidence>